<dbReference type="SMART" id="SM00020">
    <property type="entry name" value="Tryp_SPc"/>
    <property type="match status" value="1"/>
</dbReference>
<proteinExistence type="predicted"/>
<dbReference type="EMBL" id="OC922313">
    <property type="protein sequence ID" value="CAD7654085.1"/>
    <property type="molecule type" value="Genomic_DNA"/>
</dbReference>
<evidence type="ECO:0000256" key="1">
    <source>
        <dbReference type="ARBA" id="ARBA00022670"/>
    </source>
</evidence>
<feature type="domain" description="Peptidase S1" evidence="6">
    <location>
        <begin position="30"/>
        <end position="171"/>
    </location>
</feature>
<protein>
    <recommendedName>
        <fullName evidence="6">Peptidase S1 domain-containing protein</fullName>
    </recommendedName>
</protein>
<dbReference type="EMBL" id="CAJPVJ010007488">
    <property type="protein sequence ID" value="CAG2171272.1"/>
    <property type="molecule type" value="Genomic_DNA"/>
</dbReference>
<feature type="non-terminal residue" evidence="7">
    <location>
        <position position="1"/>
    </location>
</feature>
<gene>
    <name evidence="7" type="ORF">ONB1V03_LOCUS10735</name>
</gene>
<sequence length="171" mass="17938">MKTITALVLVVGLVGVDSAKLTTTLANGRVVGGVPATAGQAPWQVSIQVNGWFGWSHNCGGSLTGKRSVVTAAHCVEGYTKDTLKIQYGGLDRTALATDNPIDTIFEHEQWNKESKFDYDYAVITLVNDIQATSNVGTIELAQTTPAAGTAADLTGWGRTQGGASTLPTDL</sequence>
<evidence type="ECO:0000313" key="7">
    <source>
        <dbReference type="EMBL" id="CAD7654085.1"/>
    </source>
</evidence>
<keyword evidence="1" id="KW-0645">Protease</keyword>
<name>A0A7R9M7X2_9ACAR</name>
<dbReference type="Proteomes" id="UP000728032">
    <property type="component" value="Unassembled WGS sequence"/>
</dbReference>
<dbReference type="PROSITE" id="PS00134">
    <property type="entry name" value="TRYPSIN_HIS"/>
    <property type="match status" value="1"/>
</dbReference>
<dbReference type="SUPFAM" id="SSF50494">
    <property type="entry name" value="Trypsin-like serine proteases"/>
    <property type="match status" value="1"/>
</dbReference>
<dbReference type="Pfam" id="PF00089">
    <property type="entry name" value="Trypsin"/>
    <property type="match status" value="1"/>
</dbReference>
<dbReference type="FunFam" id="2.40.10.10:FF:000068">
    <property type="entry name" value="transmembrane protease serine 2"/>
    <property type="match status" value="1"/>
</dbReference>
<feature type="signal peptide" evidence="5">
    <location>
        <begin position="1"/>
        <end position="18"/>
    </location>
</feature>
<dbReference type="PANTHER" id="PTHR24276:SF91">
    <property type="entry name" value="AT26814P-RELATED"/>
    <property type="match status" value="1"/>
</dbReference>
<dbReference type="GO" id="GO:0006508">
    <property type="term" value="P:proteolysis"/>
    <property type="evidence" value="ECO:0007669"/>
    <property type="project" value="UniProtKB-KW"/>
</dbReference>
<reference evidence="7" key="1">
    <citation type="submission" date="2020-11" db="EMBL/GenBank/DDBJ databases">
        <authorList>
            <person name="Tran Van P."/>
        </authorList>
    </citation>
    <scope>NUCLEOTIDE SEQUENCE</scope>
</reference>
<dbReference type="PROSITE" id="PS50240">
    <property type="entry name" value="TRYPSIN_DOM"/>
    <property type="match status" value="1"/>
</dbReference>
<keyword evidence="5" id="KW-0732">Signal</keyword>
<evidence type="ECO:0000256" key="4">
    <source>
        <dbReference type="ARBA" id="ARBA00023157"/>
    </source>
</evidence>
<dbReference type="InterPro" id="IPR050430">
    <property type="entry name" value="Peptidase_S1"/>
</dbReference>
<dbReference type="GO" id="GO:0004252">
    <property type="term" value="F:serine-type endopeptidase activity"/>
    <property type="evidence" value="ECO:0007669"/>
    <property type="project" value="InterPro"/>
</dbReference>
<dbReference type="InterPro" id="IPR018114">
    <property type="entry name" value="TRYPSIN_HIS"/>
</dbReference>
<keyword evidence="2" id="KW-0378">Hydrolase</keyword>
<keyword evidence="8" id="KW-1185">Reference proteome</keyword>
<evidence type="ECO:0000259" key="6">
    <source>
        <dbReference type="PROSITE" id="PS50240"/>
    </source>
</evidence>
<evidence type="ECO:0000313" key="8">
    <source>
        <dbReference type="Proteomes" id="UP000728032"/>
    </source>
</evidence>
<accession>A0A7R9M7X2</accession>
<dbReference type="PANTHER" id="PTHR24276">
    <property type="entry name" value="POLYSERASE-RELATED"/>
    <property type="match status" value="1"/>
</dbReference>
<dbReference type="InterPro" id="IPR009003">
    <property type="entry name" value="Peptidase_S1_PA"/>
</dbReference>
<keyword evidence="3" id="KW-0720">Serine protease</keyword>
<dbReference type="InterPro" id="IPR043504">
    <property type="entry name" value="Peptidase_S1_PA_chymotrypsin"/>
</dbReference>
<organism evidence="7">
    <name type="scientific">Oppiella nova</name>
    <dbReference type="NCBI Taxonomy" id="334625"/>
    <lineage>
        <taxon>Eukaryota</taxon>
        <taxon>Metazoa</taxon>
        <taxon>Ecdysozoa</taxon>
        <taxon>Arthropoda</taxon>
        <taxon>Chelicerata</taxon>
        <taxon>Arachnida</taxon>
        <taxon>Acari</taxon>
        <taxon>Acariformes</taxon>
        <taxon>Sarcoptiformes</taxon>
        <taxon>Oribatida</taxon>
        <taxon>Brachypylina</taxon>
        <taxon>Oppioidea</taxon>
        <taxon>Oppiidae</taxon>
        <taxon>Oppiella</taxon>
    </lineage>
</organism>
<dbReference type="Gene3D" id="2.40.10.10">
    <property type="entry name" value="Trypsin-like serine proteases"/>
    <property type="match status" value="2"/>
</dbReference>
<feature type="chain" id="PRO_5035680285" description="Peptidase S1 domain-containing protein" evidence="5">
    <location>
        <begin position="19"/>
        <end position="171"/>
    </location>
</feature>
<dbReference type="InterPro" id="IPR001254">
    <property type="entry name" value="Trypsin_dom"/>
</dbReference>
<dbReference type="AlphaFoldDB" id="A0A7R9M7X2"/>
<dbReference type="OrthoDB" id="6485138at2759"/>
<keyword evidence="4" id="KW-1015">Disulfide bond</keyword>
<evidence type="ECO:0000256" key="3">
    <source>
        <dbReference type="ARBA" id="ARBA00022825"/>
    </source>
</evidence>
<evidence type="ECO:0000256" key="5">
    <source>
        <dbReference type="SAM" id="SignalP"/>
    </source>
</evidence>
<evidence type="ECO:0000256" key="2">
    <source>
        <dbReference type="ARBA" id="ARBA00022801"/>
    </source>
</evidence>